<name>A0A2N9HCR3_FAGSY</name>
<evidence type="ECO:0000313" key="1">
    <source>
        <dbReference type="EMBL" id="SPD09374.1"/>
    </source>
</evidence>
<dbReference type="EMBL" id="OIVN01003188">
    <property type="protein sequence ID" value="SPD09374.1"/>
    <property type="molecule type" value="Genomic_DNA"/>
</dbReference>
<reference evidence="1" key="1">
    <citation type="submission" date="2018-02" db="EMBL/GenBank/DDBJ databases">
        <authorList>
            <person name="Cohen D.B."/>
            <person name="Kent A.D."/>
        </authorList>
    </citation>
    <scope>NUCLEOTIDE SEQUENCE</scope>
</reference>
<protein>
    <submittedName>
        <fullName evidence="1">Uncharacterized protein</fullName>
    </submittedName>
</protein>
<dbReference type="AlphaFoldDB" id="A0A2N9HCR3"/>
<sequence>MGGVHSFRIEYKRFDLIREGDGIDSVSLLESGRYKRHSVCMGTKGVRWFTNKYGWYLEITDYGRGGCKGCLAIPEGKKQSGWWGFHKELLLLLNPNSTKNQSRHGHKATTDVNHQKRIPVKERLGPVVSYAELLRASVNQHQATNGRPTISQNQISKISKIPEIMHAKDIVNDNEGGKATSKEKFLGFIPYKRIGKELVNESTPKLLISFNAEGKRRVTWGWQENEVEVAGTKEEGQCLGQAAKQPNSLVQVGHMETFSGPSQFEWGESSTPLIKPTRRWVPKSKEVVSIIGGPITNTTLAHYCNTKHDVVTSLENSRTPCWDLTPVAHASKQDFLWLRTSTVRDTRQSLQVHFYTGVNLSVPRNIAGYLGDDVWTLWKGVSTMAWVDSVEGESSRESHCLAVVPSDLSSKDASPLLLGDSNTGKAVRQMAGFWMINSHLDHDPIS</sequence>
<accession>A0A2N9HCR3</accession>
<organism evidence="1">
    <name type="scientific">Fagus sylvatica</name>
    <name type="common">Beechnut</name>
    <dbReference type="NCBI Taxonomy" id="28930"/>
    <lineage>
        <taxon>Eukaryota</taxon>
        <taxon>Viridiplantae</taxon>
        <taxon>Streptophyta</taxon>
        <taxon>Embryophyta</taxon>
        <taxon>Tracheophyta</taxon>
        <taxon>Spermatophyta</taxon>
        <taxon>Magnoliopsida</taxon>
        <taxon>eudicotyledons</taxon>
        <taxon>Gunneridae</taxon>
        <taxon>Pentapetalae</taxon>
        <taxon>rosids</taxon>
        <taxon>fabids</taxon>
        <taxon>Fagales</taxon>
        <taxon>Fagaceae</taxon>
        <taxon>Fagus</taxon>
    </lineage>
</organism>
<gene>
    <name evidence="1" type="ORF">FSB_LOCUS37256</name>
</gene>
<proteinExistence type="predicted"/>